<dbReference type="InterPro" id="IPR029026">
    <property type="entry name" value="tRNA_m1G_MTases_N"/>
</dbReference>
<comment type="caution">
    <text evidence="5">The sequence shown here is derived from an EMBL/GenBank/DDBJ whole genome shotgun (WGS) entry which is preliminary data.</text>
</comment>
<proteinExistence type="inferred from homology"/>
<dbReference type="InterPro" id="IPR029064">
    <property type="entry name" value="Ribosomal_eL30-like_sf"/>
</dbReference>
<dbReference type="SMART" id="SM00967">
    <property type="entry name" value="SpoU_sub_bind"/>
    <property type="match status" value="1"/>
</dbReference>
<dbReference type="Gene3D" id="3.30.1330.30">
    <property type="match status" value="1"/>
</dbReference>
<protein>
    <submittedName>
        <fullName evidence="5">RNA methyltransferase</fullName>
    </submittedName>
</protein>
<dbReference type="CDD" id="cd18095">
    <property type="entry name" value="SpoU-like_rRNA-MTase"/>
    <property type="match status" value="1"/>
</dbReference>
<dbReference type="SUPFAM" id="SSF55315">
    <property type="entry name" value="L30e-like"/>
    <property type="match status" value="1"/>
</dbReference>
<dbReference type="InterPro" id="IPR029028">
    <property type="entry name" value="Alpha/beta_knot_MTases"/>
</dbReference>
<dbReference type="SUPFAM" id="SSF75217">
    <property type="entry name" value="alpha/beta knot"/>
    <property type="match status" value="1"/>
</dbReference>
<evidence type="ECO:0000259" key="4">
    <source>
        <dbReference type="SMART" id="SM00967"/>
    </source>
</evidence>
<feature type="domain" description="RNA 2-O ribose methyltransferase substrate binding" evidence="4">
    <location>
        <begin position="85"/>
        <end position="169"/>
    </location>
</feature>
<dbReference type="InterPro" id="IPR053888">
    <property type="entry name" value="MRM3-like_sub_bind"/>
</dbReference>
<evidence type="ECO:0000313" key="5">
    <source>
        <dbReference type="EMBL" id="GAA1788326.1"/>
    </source>
</evidence>
<keyword evidence="6" id="KW-1185">Reference proteome</keyword>
<organism evidence="5 6">
    <name type="scientific">Leucobacter iarius</name>
    <dbReference type="NCBI Taxonomy" id="333963"/>
    <lineage>
        <taxon>Bacteria</taxon>
        <taxon>Bacillati</taxon>
        <taxon>Actinomycetota</taxon>
        <taxon>Actinomycetes</taxon>
        <taxon>Micrococcales</taxon>
        <taxon>Microbacteriaceae</taxon>
        <taxon>Leucobacter</taxon>
    </lineage>
</organism>
<keyword evidence="3" id="KW-0808">Transferase</keyword>
<dbReference type="InterPro" id="IPR051259">
    <property type="entry name" value="rRNA_Methyltransferase"/>
</dbReference>
<evidence type="ECO:0000313" key="6">
    <source>
        <dbReference type="Proteomes" id="UP001500851"/>
    </source>
</evidence>
<sequence>MRFWTLLPAVGRRVGKEIRRQKDVRAGILLLTPNLLRNDGTEEGLSDGDYPGLVNEILDNPKAGRVRVAAALSRKKIRQEQGRFLVEGLQAVRELLVHRPELAETVYVSLDGDQRLIEVDRLVDEAEASPRRDGRELPFVRVTAPVLAAMAETVTPQGVIAVARSWEAVDPEQQATALAKALSGARLVAIMHEVRDPGNAGTVLRAADAAGADAVVFAGASIDPFHPKVVRSTTGSLFHLPVVTAPDLAAAIDAARAAGLAVLAADVNGAELAPGDPALTGSVAWVFGNEARGLTEDERELADAARRLPIYGAAESLNLATAASVCLYTTAFAQRA</sequence>
<dbReference type="GO" id="GO:0032259">
    <property type="term" value="P:methylation"/>
    <property type="evidence" value="ECO:0007669"/>
    <property type="project" value="UniProtKB-KW"/>
</dbReference>
<name>A0ABN2LH92_9MICO</name>
<dbReference type="Pfam" id="PF22435">
    <property type="entry name" value="MRM3-like_sub_bind"/>
    <property type="match status" value="1"/>
</dbReference>
<gene>
    <name evidence="5" type="ORF">GCM10009768_16700</name>
</gene>
<dbReference type="InterPro" id="IPR001537">
    <property type="entry name" value="SpoU_MeTrfase"/>
</dbReference>
<dbReference type="GO" id="GO:0008168">
    <property type="term" value="F:methyltransferase activity"/>
    <property type="evidence" value="ECO:0007669"/>
    <property type="project" value="UniProtKB-KW"/>
</dbReference>
<evidence type="ECO:0000256" key="1">
    <source>
        <dbReference type="ARBA" id="ARBA00007228"/>
    </source>
</evidence>
<dbReference type="Proteomes" id="UP001500851">
    <property type="component" value="Unassembled WGS sequence"/>
</dbReference>
<dbReference type="EMBL" id="BAAAOB010000001">
    <property type="protein sequence ID" value="GAA1788326.1"/>
    <property type="molecule type" value="Genomic_DNA"/>
</dbReference>
<dbReference type="PANTHER" id="PTHR43191:SF2">
    <property type="entry name" value="RRNA METHYLTRANSFERASE 3, MITOCHONDRIAL"/>
    <property type="match status" value="1"/>
</dbReference>
<accession>A0ABN2LH92</accession>
<reference evidence="5 6" key="1">
    <citation type="journal article" date="2019" name="Int. J. Syst. Evol. Microbiol.">
        <title>The Global Catalogue of Microorganisms (GCM) 10K type strain sequencing project: providing services to taxonomists for standard genome sequencing and annotation.</title>
        <authorList>
            <consortium name="The Broad Institute Genomics Platform"/>
            <consortium name="The Broad Institute Genome Sequencing Center for Infectious Disease"/>
            <person name="Wu L."/>
            <person name="Ma J."/>
        </authorList>
    </citation>
    <scope>NUCLEOTIDE SEQUENCE [LARGE SCALE GENOMIC DNA]</scope>
    <source>
        <strain evidence="5 6">JCM 14736</strain>
    </source>
</reference>
<dbReference type="PANTHER" id="PTHR43191">
    <property type="entry name" value="RRNA METHYLTRANSFERASE 3"/>
    <property type="match status" value="1"/>
</dbReference>
<keyword evidence="2 5" id="KW-0489">Methyltransferase</keyword>
<dbReference type="Gene3D" id="3.40.1280.10">
    <property type="match status" value="1"/>
</dbReference>
<dbReference type="Pfam" id="PF00588">
    <property type="entry name" value="SpoU_methylase"/>
    <property type="match status" value="1"/>
</dbReference>
<comment type="similarity">
    <text evidence="1">Belongs to the class IV-like SAM-binding methyltransferase superfamily. RNA methyltransferase TrmH family.</text>
</comment>
<evidence type="ECO:0000256" key="2">
    <source>
        <dbReference type="ARBA" id="ARBA00022603"/>
    </source>
</evidence>
<dbReference type="InterPro" id="IPR013123">
    <property type="entry name" value="SpoU_subst-bd"/>
</dbReference>
<evidence type="ECO:0000256" key="3">
    <source>
        <dbReference type="ARBA" id="ARBA00022679"/>
    </source>
</evidence>